<name>A0A7W3J1S1_9ACTN</name>
<keyword evidence="2" id="KW-0472">Membrane</keyword>
<accession>A0A7W3J1S1</accession>
<gene>
    <name evidence="3" type="ORF">FB382_002999</name>
</gene>
<feature type="region of interest" description="Disordered" evidence="1">
    <location>
        <begin position="46"/>
        <end position="103"/>
    </location>
</feature>
<feature type="transmembrane region" description="Helical" evidence="2">
    <location>
        <begin position="29"/>
        <end position="51"/>
    </location>
</feature>
<dbReference type="RefSeq" id="WP_182540430.1">
    <property type="nucleotide sequence ID" value="NZ_JACGXA010000001.1"/>
</dbReference>
<feature type="compositionally biased region" description="Low complexity" evidence="1">
    <location>
        <begin position="65"/>
        <end position="77"/>
    </location>
</feature>
<evidence type="ECO:0000313" key="3">
    <source>
        <dbReference type="EMBL" id="MBA8804708.1"/>
    </source>
</evidence>
<feature type="compositionally biased region" description="Polar residues" evidence="1">
    <location>
        <begin position="84"/>
        <end position="103"/>
    </location>
</feature>
<dbReference type="AlphaFoldDB" id="A0A7W3J1S1"/>
<proteinExistence type="predicted"/>
<comment type="caution">
    <text evidence="3">The sequence shown here is derived from an EMBL/GenBank/DDBJ whole genome shotgun (WGS) entry which is preliminary data.</text>
</comment>
<keyword evidence="2" id="KW-1133">Transmembrane helix</keyword>
<dbReference type="Proteomes" id="UP000580910">
    <property type="component" value="Unassembled WGS sequence"/>
</dbReference>
<keyword evidence="2" id="KW-0812">Transmembrane</keyword>
<dbReference type="EMBL" id="JACGXA010000001">
    <property type="protein sequence ID" value="MBA8804708.1"/>
    <property type="molecule type" value="Genomic_DNA"/>
</dbReference>
<evidence type="ECO:0000256" key="2">
    <source>
        <dbReference type="SAM" id="Phobius"/>
    </source>
</evidence>
<protein>
    <submittedName>
        <fullName evidence="3">Uncharacterized protein</fullName>
    </submittedName>
</protein>
<reference evidence="3 4" key="1">
    <citation type="submission" date="2020-07" db="EMBL/GenBank/DDBJ databases">
        <title>Sequencing the genomes of 1000 actinobacteria strains.</title>
        <authorList>
            <person name="Klenk H.-P."/>
        </authorList>
    </citation>
    <scope>NUCLEOTIDE SEQUENCE [LARGE SCALE GENOMIC DNA]</scope>
    <source>
        <strain evidence="3 4">DSM 21349</strain>
    </source>
</reference>
<evidence type="ECO:0000256" key="1">
    <source>
        <dbReference type="SAM" id="MobiDB-lite"/>
    </source>
</evidence>
<organism evidence="3 4">
    <name type="scientific">Nocardioides ginsengisegetis</name>
    <dbReference type="NCBI Taxonomy" id="661491"/>
    <lineage>
        <taxon>Bacteria</taxon>
        <taxon>Bacillati</taxon>
        <taxon>Actinomycetota</taxon>
        <taxon>Actinomycetes</taxon>
        <taxon>Propionibacteriales</taxon>
        <taxon>Nocardioidaceae</taxon>
        <taxon>Nocardioides</taxon>
    </lineage>
</organism>
<evidence type="ECO:0000313" key="4">
    <source>
        <dbReference type="Proteomes" id="UP000580910"/>
    </source>
</evidence>
<sequence>MSTETETPTPSYRAAAAPRLRDRVLGLRAVAAVSLASLILGGAGGAVLGAVSNGGESSGPGGVRGQFQQGQPGQVPGQLPPGTAPQQGVQPDTSGETTSGTNT</sequence>
<keyword evidence="4" id="KW-1185">Reference proteome</keyword>